<dbReference type="RefSeq" id="WP_128810771.1">
    <property type="nucleotide sequence ID" value="NZ_CP032093.1"/>
</dbReference>
<sequence length="76" mass="8493">MAEWLYEKYQCDFVLLFNHRRDGFTLSLRSKKGSGTVVDEIACRFNGNGHEHAAGCFVASLDSIGTKLDDPLVELV</sequence>
<name>A0ABN5PFV2_9VIBR</name>
<dbReference type="SUPFAM" id="SSF64182">
    <property type="entry name" value="DHH phosphoesterases"/>
    <property type="match status" value="1"/>
</dbReference>
<proteinExistence type="predicted"/>
<organism evidence="1 2">
    <name type="scientific">Vibrio alfacsensis</name>
    <dbReference type="NCBI Taxonomy" id="1074311"/>
    <lineage>
        <taxon>Bacteria</taxon>
        <taxon>Pseudomonadati</taxon>
        <taxon>Pseudomonadota</taxon>
        <taxon>Gammaproteobacteria</taxon>
        <taxon>Vibrionales</taxon>
        <taxon>Vibrionaceae</taxon>
        <taxon>Vibrio</taxon>
    </lineage>
</organism>
<dbReference type="Gene3D" id="3.10.310.30">
    <property type="match status" value="1"/>
</dbReference>
<evidence type="ECO:0000313" key="1">
    <source>
        <dbReference type="EMBL" id="AXY00939.1"/>
    </source>
</evidence>
<dbReference type="EMBL" id="CP032093">
    <property type="protein sequence ID" value="AXY00939.1"/>
    <property type="molecule type" value="Genomic_DNA"/>
</dbReference>
<reference evidence="1 2" key="1">
    <citation type="submission" date="2018-08" db="EMBL/GenBank/DDBJ databases">
        <title>Genomic taxonomy of the Vibrionaceae family.</title>
        <authorList>
            <person name="Gomez-Gil B."/>
            <person name="Tanaka M."/>
            <person name="Sawabe T."/>
            <person name="Enciso-Ibarra K."/>
        </authorList>
    </citation>
    <scope>NUCLEOTIDE SEQUENCE [LARGE SCALE GENOMIC DNA]</scope>
    <source>
        <strain evidence="1 2">CAIM 1831</strain>
    </source>
</reference>
<protein>
    <recommendedName>
        <fullName evidence="3">DHHA1 domain-containing protein</fullName>
    </recommendedName>
</protein>
<keyword evidence="2" id="KW-1185">Reference proteome</keyword>
<gene>
    <name evidence="1" type="ORF">D1115_06555</name>
</gene>
<evidence type="ECO:0008006" key="3">
    <source>
        <dbReference type="Google" id="ProtNLM"/>
    </source>
</evidence>
<accession>A0ABN5PFV2</accession>
<evidence type="ECO:0000313" key="2">
    <source>
        <dbReference type="Proteomes" id="UP000262832"/>
    </source>
</evidence>
<dbReference type="Proteomes" id="UP000262832">
    <property type="component" value="Chromosome I"/>
</dbReference>
<dbReference type="InterPro" id="IPR038763">
    <property type="entry name" value="DHH_sf"/>
</dbReference>